<organism evidence="2 3">
    <name type="scientific">Entamoeba invadens IP1</name>
    <dbReference type="NCBI Taxonomy" id="370355"/>
    <lineage>
        <taxon>Eukaryota</taxon>
        <taxon>Amoebozoa</taxon>
        <taxon>Evosea</taxon>
        <taxon>Archamoebae</taxon>
        <taxon>Mastigamoebida</taxon>
        <taxon>Entamoebidae</taxon>
        <taxon>Entamoeba</taxon>
    </lineage>
</organism>
<proteinExistence type="predicted"/>
<dbReference type="PANTHER" id="PTHR32170">
    <property type="entry name" value="PROTEASOME ACTIVATOR COMPLEX SUBUNIT 4"/>
    <property type="match status" value="1"/>
</dbReference>
<accession>A0A0A1TUN7</accession>
<dbReference type="RefSeq" id="XP_004183125.1">
    <property type="nucleotide sequence ID" value="XM_004183077.1"/>
</dbReference>
<dbReference type="GO" id="GO:0005829">
    <property type="term" value="C:cytosol"/>
    <property type="evidence" value="ECO:0007669"/>
    <property type="project" value="TreeGrafter"/>
</dbReference>
<dbReference type="InterPro" id="IPR021843">
    <property type="entry name" value="PSME4_C"/>
</dbReference>
<dbReference type="GeneID" id="14882698"/>
<dbReference type="GO" id="GO:0070628">
    <property type="term" value="F:proteasome binding"/>
    <property type="evidence" value="ECO:0007669"/>
    <property type="project" value="InterPro"/>
</dbReference>
<dbReference type="GO" id="GO:0010499">
    <property type="term" value="P:proteasomal ubiquitin-independent protein catabolic process"/>
    <property type="evidence" value="ECO:0007669"/>
    <property type="project" value="TreeGrafter"/>
</dbReference>
<name>A0A0A1TUN7_ENTIV</name>
<dbReference type="VEuPathDB" id="AmoebaDB:EIN_470230"/>
<dbReference type="GO" id="GO:0005634">
    <property type="term" value="C:nucleus"/>
    <property type="evidence" value="ECO:0007669"/>
    <property type="project" value="TreeGrafter"/>
</dbReference>
<protein>
    <recommendedName>
        <fullName evidence="1">Proteasome activator complex subunit 4 C-terminal domain-containing protein</fullName>
    </recommendedName>
</protein>
<dbReference type="InterPro" id="IPR035309">
    <property type="entry name" value="PSME4"/>
</dbReference>
<dbReference type="PANTHER" id="PTHR32170:SF3">
    <property type="entry name" value="PROTEASOME ACTIVATOR COMPLEX SUBUNIT 4"/>
    <property type="match status" value="1"/>
</dbReference>
<dbReference type="EMBL" id="KB207240">
    <property type="protein sequence ID" value="ELP83779.1"/>
    <property type="molecule type" value="Genomic_DNA"/>
</dbReference>
<dbReference type="Proteomes" id="UP000014680">
    <property type="component" value="Unassembled WGS sequence"/>
</dbReference>
<gene>
    <name evidence="2" type="ORF">EIN_470230</name>
</gene>
<dbReference type="InterPro" id="IPR016024">
    <property type="entry name" value="ARM-type_fold"/>
</dbReference>
<dbReference type="Pfam" id="PF11919">
    <property type="entry name" value="PSME4_C"/>
    <property type="match status" value="1"/>
</dbReference>
<dbReference type="OrthoDB" id="26128at2759"/>
<keyword evidence="3" id="KW-1185">Reference proteome</keyword>
<reference evidence="2 3" key="1">
    <citation type="submission" date="2012-10" db="EMBL/GenBank/DDBJ databases">
        <authorList>
            <person name="Zafar N."/>
            <person name="Inman J."/>
            <person name="Hall N."/>
            <person name="Lorenzi H."/>
            <person name="Caler E."/>
        </authorList>
    </citation>
    <scope>NUCLEOTIDE SEQUENCE [LARGE SCALE GENOMIC DNA]</scope>
    <source>
        <strain evidence="2 3">IP1</strain>
    </source>
</reference>
<evidence type="ECO:0000259" key="1">
    <source>
        <dbReference type="Pfam" id="PF11919"/>
    </source>
</evidence>
<evidence type="ECO:0000313" key="2">
    <source>
        <dbReference type="EMBL" id="ELP83779.1"/>
    </source>
</evidence>
<dbReference type="GO" id="GO:0016504">
    <property type="term" value="F:peptidase activator activity"/>
    <property type="evidence" value="ECO:0007669"/>
    <property type="project" value="InterPro"/>
</dbReference>
<dbReference type="KEGG" id="eiv:EIN_470230"/>
<dbReference type="OMA" id="EQSIDCC"/>
<feature type="domain" description="Proteasome activator complex subunit 4 C-terminal" evidence="1">
    <location>
        <begin position="1589"/>
        <end position="1672"/>
    </location>
</feature>
<evidence type="ECO:0000313" key="3">
    <source>
        <dbReference type="Proteomes" id="UP000014680"/>
    </source>
</evidence>
<dbReference type="SUPFAM" id="SSF48371">
    <property type="entry name" value="ARM repeat"/>
    <property type="match status" value="1"/>
</dbReference>
<sequence length="1673" mass="194750">MEIERVPERPIERLWESYLGKYLPIVPVLQNIVHKTIFALNPALLSKSYTELTHTLSYLQEFMYSGIGLTDDELKEFLTFAYNSISDSYYNKKHQKAISSITELILSSAHVKGMFGVPDSYITSFSTITDADQIYGLIYLRDHSEDPLKGLELDYKPSFKKINKGADLPFLSGLLLIHFKNFFKLSDAKEIIERIRIFPNSNNGLKKTYLINAFMPSLSYDNFLNDMVKEWEHGYTSDAKDYFNMMCLSDILVNTELLPDDDFINFLFDRINHDIFYEFNGGDGVLDGINNPFKGLVVFKPDEEEFIGVSSLLIIALLKNEILQLNGEHTEHTDAKMEEENLKVPKTLLRIRTFFESVHRAVSDDNDGVVSVISFIKSLVVYFVHEKLHEKMRTTCVRHFVYSIFKTLKPMFFMDNVTMICKDILKRLRRVLSSKPDEHHFQTYLIVVSLFIEIFDELVDENDETALEIIKIVFELHRNYPNVSEINMIVGDMFLVLSRRFYIVDTPPDNVSEDSVQKGVFYLLPEIIVEYFGSMLEMMKNGSNMEAISLGNEYYNSIETLLHIEGDHRKVIEGKILKHISESTVLVECLSVIVEIFVYYSEKFANELIEITLNKICERKNETIVINELSTNEKIYWLTILCTSLAHRTNFTKYGKTVMFVINHFLDSPKDKVKEKAIECGKKICAIGGMVFSLPLFKPKFPIVFQSHCELTKDTHVDPEIQSDHKFFQEFYNTFVYDNFEKLKQLAEMQDDTLKGKRNDLLHVLSCLEVFEEAASVLYDIREHKAQLPEEFECLRFELESVYERKMNWESVGHIMIAISKRVRTLFLDDKKIIEKLLKILRTYLRKQSQNYTPSSVSFLIHPTKRTFHTKFPPIIFYEQATSILYQLQSFVYDLLYTQLDVDLFIEEELLTINICDGDFHQYSNSCNLLRHGQAKEIIEKLMANLPKEITKNNINSYIFALKILCTYVNHLEVKDIYLLFDVIKHFIQSELNNFAVFRDVALTTLVSQIELAVETCNIHQIKELPEDFMQLLYKGCNTNPLMHRILSKVVSMYLMKRGKVVPVSLIYYSLEQLLMPLPLPKRYGTILRLCIQNFDKKRGLFLVLKSTDRSTYFKEIAKMIRKKTFCITQSELLSQDLKTDDFSEHHNLHLINEFTSKFGEAGLFSAVEKSIDIPQDIKERLEKFVDDKEKLEKYITLLGFIVTNDIVGDEDDEEGKYISLNDYLLLHQFIQIFGKKVSNLLLDMTEERLSKKNKDEFRKAMVLFQIVLEGNEMLEIEEMREVTERLGQIMDGILSQQYEDAYAYANRLHAMFSCRSDPRITKPFELIAMGKRSVLSQMYILTASRARFDLLDPALVIFEEIVRNPIEQLIECAITFGSKCLVYQMQYPEEMKNFMEVFEKLVNEMPEKREDNNNAIALPPQYKIIPKILFPSYEQSFIIKEDTVNLLEKVYVKLLSYATSTHGVMDDVAEIFDNYSPLFMEEKSFGVFLEFLLKTIKENACSQNQVGILARNISVTIYVHEFRMTEEKIRRVLETMFELLVSPLLQVRIIVADTILAVFDIFHPIELICEFIEKLKKKVEEGGNENYQHAYILAVSALIGTYKTDIPPFFVNILVDFAAMPFAVNSCISAKKRALLEFWESRKDMWDVYYAPLFTTDQRILLKEGSTPQYIV</sequence>